<dbReference type="PANTHER" id="PTHR34009">
    <property type="entry name" value="PROTEIN STAR"/>
    <property type="match status" value="1"/>
</dbReference>
<dbReference type="Proteomes" id="UP000216035">
    <property type="component" value="Unassembled WGS sequence"/>
</dbReference>
<dbReference type="GO" id="GO:0005737">
    <property type="term" value="C:cytoplasm"/>
    <property type="evidence" value="ECO:0007669"/>
    <property type="project" value="GOC"/>
</dbReference>
<protein>
    <recommendedName>
        <fullName evidence="1">Methyltransferase FkbM domain-containing protein</fullName>
    </recommendedName>
</protein>
<dbReference type="InterPro" id="IPR029063">
    <property type="entry name" value="SAM-dependent_MTases_sf"/>
</dbReference>
<organism evidence="2 3">
    <name type="scientific">Flavobacterium aurantiibacter</name>
    <dbReference type="NCBI Taxonomy" id="2023067"/>
    <lineage>
        <taxon>Bacteria</taxon>
        <taxon>Pseudomonadati</taxon>
        <taxon>Bacteroidota</taxon>
        <taxon>Flavobacteriia</taxon>
        <taxon>Flavobacteriales</taxon>
        <taxon>Flavobacteriaceae</taxon>
        <taxon>Flavobacterium</taxon>
    </lineage>
</organism>
<dbReference type="InterPro" id="IPR053202">
    <property type="entry name" value="EGF_Rcpt_Signaling_Reg"/>
</dbReference>
<reference evidence="2 3" key="1">
    <citation type="submission" date="2017-07" db="EMBL/GenBank/DDBJ databases">
        <title>Flavobacterium cyanobacteriorum sp. nov., isolated from cyanobacterial aggregates in a eutrophic lake.</title>
        <authorList>
            <person name="Cai H."/>
        </authorList>
    </citation>
    <scope>NUCLEOTIDE SEQUENCE [LARGE SCALE GENOMIC DNA]</scope>
    <source>
        <strain evidence="2 3">TH167</strain>
    </source>
</reference>
<dbReference type="PANTHER" id="PTHR34009:SF2">
    <property type="entry name" value="PROTEIN STAR"/>
    <property type="match status" value="1"/>
</dbReference>
<dbReference type="SUPFAM" id="SSF53335">
    <property type="entry name" value="S-adenosyl-L-methionine-dependent methyltransferases"/>
    <property type="match status" value="1"/>
</dbReference>
<evidence type="ECO:0000259" key="1">
    <source>
        <dbReference type="Pfam" id="PF05050"/>
    </source>
</evidence>
<dbReference type="GO" id="GO:0006888">
    <property type="term" value="P:endoplasmic reticulum to Golgi vesicle-mediated transport"/>
    <property type="evidence" value="ECO:0007669"/>
    <property type="project" value="TreeGrafter"/>
</dbReference>
<gene>
    <name evidence="2" type="ORF">CHX27_08085</name>
</gene>
<accession>A0A255ZS46</accession>
<evidence type="ECO:0000313" key="2">
    <source>
        <dbReference type="EMBL" id="OYQ44256.1"/>
    </source>
</evidence>
<dbReference type="AlphaFoldDB" id="A0A255ZS46"/>
<dbReference type="GO" id="GO:0016197">
    <property type="term" value="P:endosomal transport"/>
    <property type="evidence" value="ECO:0007669"/>
    <property type="project" value="TreeGrafter"/>
</dbReference>
<evidence type="ECO:0000313" key="3">
    <source>
        <dbReference type="Proteomes" id="UP000216035"/>
    </source>
</evidence>
<proteinExistence type="predicted"/>
<dbReference type="Gene3D" id="3.40.50.150">
    <property type="entry name" value="Vaccinia Virus protein VP39"/>
    <property type="match status" value="1"/>
</dbReference>
<dbReference type="NCBIfam" id="TIGR01444">
    <property type="entry name" value="fkbM_fam"/>
    <property type="match status" value="1"/>
</dbReference>
<dbReference type="InterPro" id="IPR006342">
    <property type="entry name" value="FkbM_mtfrase"/>
</dbReference>
<dbReference type="GO" id="GO:0005886">
    <property type="term" value="C:plasma membrane"/>
    <property type="evidence" value="ECO:0007669"/>
    <property type="project" value="TreeGrafter"/>
</dbReference>
<feature type="domain" description="Methyltransferase FkbM" evidence="1">
    <location>
        <begin position="28"/>
        <end position="190"/>
    </location>
</feature>
<dbReference type="Pfam" id="PF05050">
    <property type="entry name" value="Methyltransf_21"/>
    <property type="match status" value="1"/>
</dbReference>
<name>A0A255ZS46_9FLAO</name>
<comment type="caution">
    <text evidence="2">The sequence shown here is derived from an EMBL/GenBank/DDBJ whole genome shotgun (WGS) entry which is preliminary data.</text>
</comment>
<dbReference type="RefSeq" id="WP_094486256.1">
    <property type="nucleotide sequence ID" value="NZ_NOXX01000194.1"/>
</dbReference>
<keyword evidence="3" id="KW-1185">Reference proteome</keyword>
<sequence>MTYHSQFEQDRFLDEVVFAKQKGGFFVDVGAHDGLTYSNSAFFEFYRSWDGICVEPNPQVFDKLKTARQVRCENCGLGAVEGVLRFTSISGYAEMLSGFTDFYAAEHKQRIARELEKRGGSVIELEIAVKPLSSLVDSHKTVDFMSIDTEGNELEVLKGIAFEKQHIRVLVIENNYQDNRVLEFLKELNYLKVFTLDTDNVYVLQSEWNAAMKYRLFKWKLRKKKGSILRRLFG</sequence>
<dbReference type="OrthoDB" id="9801609at2"/>
<dbReference type="EMBL" id="NOXX01000194">
    <property type="protein sequence ID" value="OYQ44256.1"/>
    <property type="molecule type" value="Genomic_DNA"/>
</dbReference>